<accession>A0ABW0EID8</accession>
<dbReference type="PANTHER" id="PTHR43253:SF1">
    <property type="entry name" value="TRICORN PROTEASE HOMOLOG 2-RELATED"/>
    <property type="match status" value="1"/>
</dbReference>
<dbReference type="InterPro" id="IPR036034">
    <property type="entry name" value="PDZ_sf"/>
</dbReference>
<dbReference type="SUPFAM" id="SSF69304">
    <property type="entry name" value="Tricorn protease N-terminal domain"/>
    <property type="match status" value="1"/>
</dbReference>
<dbReference type="CDD" id="cd07562">
    <property type="entry name" value="Peptidase_S41_TRI"/>
    <property type="match status" value="1"/>
</dbReference>
<dbReference type="PIRSF" id="PIRSF036421">
    <property type="entry name" value="Tricorn_protease"/>
    <property type="match status" value="1"/>
</dbReference>
<feature type="compositionally biased region" description="Basic and acidic residues" evidence="8">
    <location>
        <begin position="522"/>
        <end position="554"/>
    </location>
</feature>
<dbReference type="PANTHER" id="PTHR43253">
    <property type="entry name" value="TRICORN PROTEASE HOMOLOG 2-RELATED"/>
    <property type="match status" value="1"/>
</dbReference>
<proteinExistence type="inferred from homology"/>
<evidence type="ECO:0000256" key="1">
    <source>
        <dbReference type="ARBA" id="ARBA00004496"/>
    </source>
</evidence>
<comment type="function">
    <text evidence="7">Degrades oligopeptides.</text>
</comment>
<evidence type="ECO:0000256" key="6">
    <source>
        <dbReference type="ARBA" id="ARBA00022825"/>
    </source>
</evidence>
<sequence length="1079" mass="117212">MTDAYLRFPHVRHDLITFVAEDDVWLAPVTGGRAWRVSADQVPAANPRLSRDGTSIAWRSNRDVEPEVHLAPVDGGPSERLTYWGDLRTTVRGWTPGGDVLATSATGQASRSRTWAYAVPTDGSPATRLPYGHVGEVDITDDGAVVMGSVYSREPAHWKRYRGGTAGKIWVDADGDGEFTRILSEVDGNLQSPLWVGGRIAFLSDHDGTGNLYSCLPDGSDLRKHSEHTDFYARNAASDGERVVYHRAGRIWVHDDLDAAPREIDIRLGGPRVSRQVKHVSAGPHLTDACPDKTGRASVVEVRGTIHWLTHRDGPVRALSVADGVRGRLPRVLGDTGRVVWVTDVDGEDALEFAPATGVEPGATPRRVGLGELGRVLELVASPDGKRVGLTTHDGRLLLVGAADSGTADVREVARATEGDPTGLVFSPDSAWLAWSHPGPDPLRHIRMVNTTDLSVVDVTPLRFADWDPAFTADGKHIAFLSARSFDPIYDVHVFDLSFANGTRPYLVPLAATTPSPFAPLREGRSFGEDKDSDKSGKDGSDGKGEDGDEEKTPRTAVDVEGIEDRVVAFPVPAARFSGLWAAKGGVLWRRDPLTGSLGDDLDVLGESEPRAVLERFDLAKLKIDTLVDGFDEVWPSGDGQRLVVKDGHALRVVPADRKADSDDRSEDNVTVDLGRVRVRVDPPAEWGQMFDENGRLMRDHFWRADLGGKDWTAVLDRYRPLVDGLGSHDDLVDLLWEVQGELDTSHAYVMPAGSGGDSRRRLGLLGADLERDADGAWRITRVVPGESSDPRARSPLRAPGVAVRAGDAITAVDGRPVDPLRGPAPLLVGTAGKPVELAVTPRDGGSVRRVVVEPLLDDEPLRYQAWVADRRAHVHAASDGRVGYLHVPDMIASGWAQFHRDLRMEMRREGIVVDLRENRGGHLSQLIIEKLARRIVGWGRARDDYYLETYPADAPRGPVVAVADEFSGSDGDIVNAAIKALGIGPIVGTRTWGGVVGIDMRYRLIDGTLVTQPRYATWMQGYEWGVENHGVDPDVEVPITPQDHAAGRDPQLDTAVRIALDALAERPALTPPDIPPLG</sequence>
<evidence type="ECO:0000259" key="9">
    <source>
        <dbReference type="SMART" id="SM00245"/>
    </source>
</evidence>
<gene>
    <name evidence="10" type="ORF">ACFPM7_08850</name>
</gene>
<dbReference type="CDD" id="cd10828">
    <property type="entry name" value="cpPDZ_Tricorn-protease"/>
    <property type="match status" value="1"/>
</dbReference>
<dbReference type="SUPFAM" id="SSF50156">
    <property type="entry name" value="PDZ domain-like"/>
    <property type="match status" value="1"/>
</dbReference>
<comment type="subcellular location">
    <subcellularLocation>
        <location evidence="1 7">Cytoplasm</location>
    </subcellularLocation>
</comment>
<dbReference type="RefSeq" id="WP_378245807.1">
    <property type="nucleotide sequence ID" value="NZ_JBHSKF010000003.1"/>
</dbReference>
<keyword evidence="4 7" id="KW-0645">Protease</keyword>
<dbReference type="SUPFAM" id="SSF52096">
    <property type="entry name" value="ClpP/crotonase"/>
    <property type="match status" value="1"/>
</dbReference>
<evidence type="ECO:0000256" key="3">
    <source>
        <dbReference type="ARBA" id="ARBA00022490"/>
    </source>
</evidence>
<name>A0ABW0EID8_9PSEU</name>
<dbReference type="Gene3D" id="2.120.10.60">
    <property type="entry name" value="Tricorn protease N-terminal domain"/>
    <property type="match status" value="1"/>
</dbReference>
<dbReference type="InterPro" id="IPR012393">
    <property type="entry name" value="Tricorn_protease"/>
</dbReference>
<evidence type="ECO:0000256" key="4">
    <source>
        <dbReference type="ARBA" id="ARBA00022670"/>
    </source>
</evidence>
<dbReference type="Gene3D" id="2.30.42.10">
    <property type="match status" value="1"/>
</dbReference>
<dbReference type="Gene3D" id="2.130.10.10">
    <property type="entry name" value="YVTN repeat-like/Quinoprotein amine dehydrogenase"/>
    <property type="match status" value="1"/>
</dbReference>
<dbReference type="EMBL" id="JBHSKF010000003">
    <property type="protein sequence ID" value="MFC5287154.1"/>
    <property type="molecule type" value="Genomic_DNA"/>
</dbReference>
<evidence type="ECO:0000256" key="8">
    <source>
        <dbReference type="SAM" id="MobiDB-lite"/>
    </source>
</evidence>
<keyword evidence="6 7" id="KW-0720">Serine protease</keyword>
<dbReference type="Proteomes" id="UP001596157">
    <property type="component" value="Unassembled WGS sequence"/>
</dbReference>
<evidence type="ECO:0000256" key="7">
    <source>
        <dbReference type="PIRNR" id="PIRNR036421"/>
    </source>
</evidence>
<comment type="caution">
    <text evidence="10">The sequence shown here is derived from an EMBL/GenBank/DDBJ whole genome shotgun (WGS) entry which is preliminary data.</text>
</comment>
<comment type="similarity">
    <text evidence="2 7">Belongs to the peptidase S41B family.</text>
</comment>
<dbReference type="Pfam" id="PF14684">
    <property type="entry name" value="Tricorn_C1"/>
    <property type="match status" value="1"/>
</dbReference>
<protein>
    <recommendedName>
        <fullName evidence="7">Tricorn protease homolog</fullName>
        <ecNumber evidence="7">3.4.21.-</ecNumber>
    </recommendedName>
</protein>
<keyword evidence="3 7" id="KW-0963">Cytoplasm</keyword>
<dbReference type="Pfam" id="PF26549">
    <property type="entry name" value="Tricorn_N"/>
    <property type="match status" value="1"/>
</dbReference>
<dbReference type="SMART" id="SM00245">
    <property type="entry name" value="TSPc"/>
    <property type="match status" value="1"/>
</dbReference>
<dbReference type="InterPro" id="IPR028204">
    <property type="entry name" value="Tricorn_C1"/>
</dbReference>
<dbReference type="InterPro" id="IPR029414">
    <property type="entry name" value="Tricorn_PDZ"/>
</dbReference>
<feature type="region of interest" description="Disordered" evidence="8">
    <location>
        <begin position="519"/>
        <end position="558"/>
    </location>
</feature>
<feature type="domain" description="Tail specific protease" evidence="9">
    <location>
        <begin position="833"/>
        <end position="1039"/>
    </location>
</feature>
<dbReference type="Pfam" id="PF26550">
    <property type="entry name" value="Tricorn_2nd"/>
    <property type="match status" value="1"/>
</dbReference>
<organism evidence="10 11">
    <name type="scientific">Actinokineospora guangxiensis</name>
    <dbReference type="NCBI Taxonomy" id="1490288"/>
    <lineage>
        <taxon>Bacteria</taxon>
        <taxon>Bacillati</taxon>
        <taxon>Actinomycetota</taxon>
        <taxon>Actinomycetes</taxon>
        <taxon>Pseudonocardiales</taxon>
        <taxon>Pseudonocardiaceae</taxon>
        <taxon>Actinokineospora</taxon>
    </lineage>
</organism>
<dbReference type="InterPro" id="IPR015943">
    <property type="entry name" value="WD40/YVTN_repeat-like_dom_sf"/>
</dbReference>
<evidence type="ECO:0000256" key="5">
    <source>
        <dbReference type="ARBA" id="ARBA00022801"/>
    </source>
</evidence>
<dbReference type="Pfam" id="PF14685">
    <property type="entry name" value="PDZ_Tricorn"/>
    <property type="match status" value="1"/>
</dbReference>
<evidence type="ECO:0000313" key="10">
    <source>
        <dbReference type="EMBL" id="MFC5287154.1"/>
    </source>
</evidence>
<keyword evidence="11" id="KW-1185">Reference proteome</keyword>
<reference evidence="11" key="1">
    <citation type="journal article" date="2019" name="Int. J. Syst. Evol. Microbiol.">
        <title>The Global Catalogue of Microorganisms (GCM) 10K type strain sequencing project: providing services to taxonomists for standard genome sequencing and annotation.</title>
        <authorList>
            <consortium name="The Broad Institute Genomics Platform"/>
            <consortium name="The Broad Institute Genome Sequencing Center for Infectious Disease"/>
            <person name="Wu L."/>
            <person name="Ma J."/>
        </authorList>
    </citation>
    <scope>NUCLEOTIDE SEQUENCE [LARGE SCALE GENOMIC DNA]</scope>
    <source>
        <strain evidence="11">CCUG 59778</strain>
    </source>
</reference>
<evidence type="ECO:0000313" key="11">
    <source>
        <dbReference type="Proteomes" id="UP001596157"/>
    </source>
</evidence>
<dbReference type="EC" id="3.4.21.-" evidence="7"/>
<evidence type="ECO:0000256" key="2">
    <source>
        <dbReference type="ARBA" id="ARBA00008524"/>
    </source>
</evidence>
<keyword evidence="5 7" id="KW-0378">Hydrolase</keyword>
<dbReference type="Gene3D" id="3.90.226.10">
    <property type="entry name" value="2-enoyl-CoA Hydratase, Chain A, domain 1"/>
    <property type="match status" value="1"/>
</dbReference>
<dbReference type="Pfam" id="PF03572">
    <property type="entry name" value="Peptidase_S41"/>
    <property type="match status" value="1"/>
</dbReference>
<dbReference type="InterPro" id="IPR029045">
    <property type="entry name" value="ClpP/crotonase-like_dom_sf"/>
</dbReference>
<dbReference type="SUPFAM" id="SSF69322">
    <property type="entry name" value="Tricorn protease domain 2"/>
    <property type="match status" value="1"/>
</dbReference>
<dbReference type="InterPro" id="IPR005151">
    <property type="entry name" value="Tail-specific_protease"/>
</dbReference>
<dbReference type="Gene3D" id="3.30.750.44">
    <property type="match status" value="1"/>
</dbReference>